<dbReference type="EMBL" id="JADIMH010000059">
    <property type="protein sequence ID" value="MBO8467852.1"/>
    <property type="molecule type" value="Genomic_DNA"/>
</dbReference>
<protein>
    <submittedName>
        <fullName evidence="3">Phosphodiester glycosidase family protein</fullName>
    </submittedName>
</protein>
<evidence type="ECO:0000259" key="2">
    <source>
        <dbReference type="Pfam" id="PF09992"/>
    </source>
</evidence>
<proteinExistence type="predicted"/>
<sequence length="452" mass="49594">MSMRSDIIFPALALAPVFLVLACGPENGGEDAPDDISGVSFVKLAPEAMSTPVSVVLEYEIDNDVIVENLTSYPECGICWDTDGTPVIEDNFQAGPKLTRNSGKETQVISNVLLDYGKTYYFRAYFRNSREVYYSEDIVEGRLGEEPSEIRLDWTRLDTPELPSSVSVYFTDSPLDGRPFNAWYAVADVTSSDVELKVNLHDRIKTVDEQAAEEPKCCVLVNAAYFLASGSLGISVVGGSEQGMVTTYRGSLRPEHPEYNSVYPATRGIFGVDADGVPSVYWTGSGGAIYYYDRPLPSLIGSDPYAMMSPKLPSAPVDWEPEYAISAGPVLLYDGKCPFDFTLTGQGEEYYMHNFEMIPYDIFGDDVRPDRTAVGYTEDGKVILFICDGRCEKSDGALLTELAMIMKGLGCTYAVNYDGGGSTRMIVGSEDVNDVTAEASRPVWSSIGFYRK</sequence>
<name>A0A9D9NBP1_9BACT</name>
<evidence type="ECO:0000313" key="3">
    <source>
        <dbReference type="EMBL" id="MBO8467852.1"/>
    </source>
</evidence>
<dbReference type="PANTHER" id="PTHR40446">
    <property type="entry name" value="N-ACETYLGLUCOSAMINE-1-PHOSPHODIESTER ALPHA-N-ACETYLGLUCOSAMINIDASE"/>
    <property type="match status" value="1"/>
</dbReference>
<dbReference type="Proteomes" id="UP000823660">
    <property type="component" value="Unassembled WGS sequence"/>
</dbReference>
<gene>
    <name evidence="3" type="ORF">IAB99_08860</name>
</gene>
<dbReference type="PANTHER" id="PTHR40446:SF2">
    <property type="entry name" value="N-ACETYLGLUCOSAMINE-1-PHOSPHODIESTER ALPHA-N-ACETYLGLUCOSAMINIDASE"/>
    <property type="match status" value="1"/>
</dbReference>
<keyword evidence="1" id="KW-0732">Signal</keyword>
<keyword evidence="3" id="KW-0378">Hydrolase</keyword>
<evidence type="ECO:0000313" key="4">
    <source>
        <dbReference type="Proteomes" id="UP000823660"/>
    </source>
</evidence>
<keyword evidence="3" id="KW-0326">Glycosidase</keyword>
<evidence type="ECO:0000256" key="1">
    <source>
        <dbReference type="SAM" id="SignalP"/>
    </source>
</evidence>
<comment type="caution">
    <text evidence="3">The sequence shown here is derived from an EMBL/GenBank/DDBJ whole genome shotgun (WGS) entry which is preliminary data.</text>
</comment>
<accession>A0A9D9NBP1</accession>
<feature type="domain" description="Phosphodiester glycosidase" evidence="2">
    <location>
        <begin position="319"/>
        <end position="450"/>
    </location>
</feature>
<feature type="signal peptide" evidence="1">
    <location>
        <begin position="1"/>
        <end position="22"/>
    </location>
</feature>
<dbReference type="PROSITE" id="PS51257">
    <property type="entry name" value="PROKAR_LIPOPROTEIN"/>
    <property type="match status" value="1"/>
</dbReference>
<organism evidence="3 4">
    <name type="scientific">Candidatus Cryptobacteroides faecipullorum</name>
    <dbReference type="NCBI Taxonomy" id="2840764"/>
    <lineage>
        <taxon>Bacteria</taxon>
        <taxon>Pseudomonadati</taxon>
        <taxon>Bacteroidota</taxon>
        <taxon>Bacteroidia</taxon>
        <taxon>Bacteroidales</taxon>
        <taxon>Candidatus Cryptobacteroides</taxon>
    </lineage>
</organism>
<reference evidence="3" key="2">
    <citation type="journal article" date="2021" name="PeerJ">
        <title>Extensive microbial diversity within the chicken gut microbiome revealed by metagenomics and culture.</title>
        <authorList>
            <person name="Gilroy R."/>
            <person name="Ravi A."/>
            <person name="Getino M."/>
            <person name="Pursley I."/>
            <person name="Horton D.L."/>
            <person name="Alikhan N.F."/>
            <person name="Baker D."/>
            <person name="Gharbi K."/>
            <person name="Hall N."/>
            <person name="Watson M."/>
            <person name="Adriaenssens E.M."/>
            <person name="Foster-Nyarko E."/>
            <person name="Jarju S."/>
            <person name="Secka A."/>
            <person name="Antonio M."/>
            <person name="Oren A."/>
            <person name="Chaudhuri R.R."/>
            <person name="La Ragione R."/>
            <person name="Hildebrand F."/>
            <person name="Pallen M.J."/>
        </authorList>
    </citation>
    <scope>NUCLEOTIDE SEQUENCE</scope>
    <source>
        <strain evidence="3">B1-15692</strain>
    </source>
</reference>
<dbReference type="AlphaFoldDB" id="A0A9D9NBP1"/>
<dbReference type="InterPro" id="IPR018711">
    <property type="entry name" value="NAGPA"/>
</dbReference>
<reference evidence="3" key="1">
    <citation type="submission" date="2020-10" db="EMBL/GenBank/DDBJ databases">
        <authorList>
            <person name="Gilroy R."/>
        </authorList>
    </citation>
    <scope>NUCLEOTIDE SEQUENCE</scope>
    <source>
        <strain evidence="3">B1-15692</strain>
    </source>
</reference>
<dbReference type="GO" id="GO:0016798">
    <property type="term" value="F:hydrolase activity, acting on glycosyl bonds"/>
    <property type="evidence" value="ECO:0007669"/>
    <property type="project" value="UniProtKB-KW"/>
</dbReference>
<dbReference type="Pfam" id="PF09992">
    <property type="entry name" value="NAGPA"/>
    <property type="match status" value="1"/>
</dbReference>
<feature type="chain" id="PRO_5038593286" evidence="1">
    <location>
        <begin position="23"/>
        <end position="452"/>
    </location>
</feature>